<comment type="caution">
    <text evidence="2">The sequence shown here is derived from an EMBL/GenBank/DDBJ whole genome shotgun (WGS) entry which is preliminary data.</text>
</comment>
<dbReference type="AlphaFoldDB" id="A0A1B7P7C1"/>
<dbReference type="InterPro" id="IPR057983">
    <property type="entry name" value="NAA35-like_N"/>
</dbReference>
<dbReference type="GO" id="GO:0031417">
    <property type="term" value="C:NatC complex"/>
    <property type="evidence" value="ECO:0007669"/>
    <property type="project" value="InterPro"/>
</dbReference>
<dbReference type="Proteomes" id="UP000091918">
    <property type="component" value="Unassembled WGS sequence"/>
</dbReference>
<feature type="non-terminal residue" evidence="2">
    <location>
        <position position="1"/>
    </location>
</feature>
<reference evidence="2 3" key="1">
    <citation type="submission" date="2015-07" db="EMBL/GenBank/DDBJ databases">
        <title>Emmonsia species relationships and genome sequence.</title>
        <authorList>
            <person name="Cuomo C.A."/>
            <person name="Schwartz I.S."/>
            <person name="Kenyon C."/>
            <person name="de Hoog G.S."/>
            <person name="Govender N.P."/>
            <person name="Botha A."/>
            <person name="Moreno L."/>
            <person name="de Vries M."/>
            <person name="Munoz J.F."/>
            <person name="Stielow J.B."/>
        </authorList>
    </citation>
    <scope>NUCLEOTIDE SEQUENCE [LARGE SCALE GENOMIC DNA]</scope>
    <source>
        <strain evidence="2 3">CBS 136260</strain>
    </source>
</reference>
<evidence type="ECO:0000259" key="1">
    <source>
        <dbReference type="Pfam" id="PF04112"/>
    </source>
</evidence>
<dbReference type="InterPro" id="IPR007244">
    <property type="entry name" value="Naa35_N"/>
</dbReference>
<dbReference type="Pfam" id="PF04112">
    <property type="entry name" value="Mak10"/>
    <property type="match status" value="1"/>
</dbReference>
<sequence>LNTGQLVKDEHFTLFEAVGALEIMDEKMDSGYLAPGETLDDDYDVVKRRLLPEEVVGIMDQLLGHEVCVYYLPDRIITACLDMNYGGGKG</sequence>
<dbReference type="OrthoDB" id="269405at2759"/>
<keyword evidence="3" id="KW-1185">Reference proteome</keyword>
<evidence type="ECO:0000313" key="3">
    <source>
        <dbReference type="Proteomes" id="UP000091918"/>
    </source>
</evidence>
<accession>A0A1B7P7C1</accession>
<dbReference type="STRING" id="1658172.A0A1B7P7C1"/>
<protein>
    <recommendedName>
        <fullName evidence="1">NAA35-like N-terminal domain-containing protein</fullName>
    </recommendedName>
</protein>
<dbReference type="PANTHER" id="PTHR21373">
    <property type="entry name" value="GLUCOSE REPRESSIBLE PROTEIN MAK10"/>
    <property type="match status" value="1"/>
</dbReference>
<gene>
    <name evidence="2" type="ORF">ACJ72_00715</name>
</gene>
<name>A0A1B7P7C1_9EURO</name>
<dbReference type="EMBL" id="LGUA01000041">
    <property type="protein sequence ID" value="OAX84893.1"/>
    <property type="molecule type" value="Genomic_DNA"/>
</dbReference>
<proteinExistence type="predicted"/>
<dbReference type="PANTHER" id="PTHR21373:SF0">
    <property type="entry name" value="N-ALPHA-ACETYLTRANSFERASE 35, NATC AUXILIARY SUBUNIT"/>
    <property type="match status" value="1"/>
</dbReference>
<organism evidence="2 3">
    <name type="scientific">Emergomyces africanus</name>
    <dbReference type="NCBI Taxonomy" id="1955775"/>
    <lineage>
        <taxon>Eukaryota</taxon>
        <taxon>Fungi</taxon>
        <taxon>Dikarya</taxon>
        <taxon>Ascomycota</taxon>
        <taxon>Pezizomycotina</taxon>
        <taxon>Eurotiomycetes</taxon>
        <taxon>Eurotiomycetidae</taxon>
        <taxon>Onygenales</taxon>
        <taxon>Ajellomycetaceae</taxon>
        <taxon>Emergomyces</taxon>
    </lineage>
</organism>
<evidence type="ECO:0000313" key="2">
    <source>
        <dbReference type="EMBL" id="OAX84893.1"/>
    </source>
</evidence>
<feature type="domain" description="NAA35-like N-terminal" evidence="1">
    <location>
        <begin position="4"/>
        <end position="68"/>
    </location>
</feature>